<sequence length="165" mass="18107">MGYWGYFTVAESASPLGDLACTRAIPELTLNRRLSGDWQVWEHPAEPDIEADDLAVALAEETGKPALVGFVMDSDCVVIEAADSSNGAWTACLSPKAMARYLAEDGQQLEDWMLTPERATENAVIWARLTGRQVATAPLAEIFQKEADPFAEDLFFTLLRNLSLV</sequence>
<dbReference type="RefSeq" id="WP_015656059.1">
    <property type="nucleotide sequence ID" value="NC_020504.1"/>
</dbReference>
<dbReference type="KEGG" id="sdv:BN159_1283"/>
<organism evidence="1 2">
    <name type="scientific">Streptomyces davaonensis (strain DSM 101723 / JCM 4913 / KCC S-0913 / 768)</name>
    <dbReference type="NCBI Taxonomy" id="1214101"/>
    <lineage>
        <taxon>Bacteria</taxon>
        <taxon>Bacillati</taxon>
        <taxon>Actinomycetota</taxon>
        <taxon>Actinomycetes</taxon>
        <taxon>Kitasatosporales</taxon>
        <taxon>Streptomycetaceae</taxon>
        <taxon>Streptomyces</taxon>
    </lineage>
</organism>
<dbReference type="AlphaFoldDB" id="K4QXK8"/>
<dbReference type="eggNOG" id="ENOG5033KWT">
    <property type="taxonomic scope" value="Bacteria"/>
</dbReference>
<dbReference type="HOGENOM" id="CLU_1601724_0_0_11"/>
<name>K4QXK8_STRDJ</name>
<gene>
    <name evidence="1" type="ORF">BN159_1283</name>
</gene>
<evidence type="ECO:0000313" key="1">
    <source>
        <dbReference type="EMBL" id="CCK25662.1"/>
    </source>
</evidence>
<accession>K4QXK8</accession>
<reference evidence="1 2" key="1">
    <citation type="journal article" date="2012" name="J. Bacteriol.">
        <title>Genome sequence of the bacterium Streptomyces davawensis JCM 4913 and heterologous production of the unique antibiotic roseoflavin.</title>
        <authorList>
            <person name="Jankowitsch F."/>
            <person name="Schwarz J."/>
            <person name="Ruckert C."/>
            <person name="Gust B."/>
            <person name="Szczepanowski R."/>
            <person name="Blom J."/>
            <person name="Pelzer S."/>
            <person name="Kalinowski J."/>
            <person name="Mack M."/>
        </authorList>
    </citation>
    <scope>NUCLEOTIDE SEQUENCE [LARGE SCALE GENOMIC DNA]</scope>
    <source>
        <strain evidence="2">DSM 101723 / JCM 4913 / KCC S-0913 / 768</strain>
    </source>
</reference>
<dbReference type="EMBL" id="HE971709">
    <property type="protein sequence ID" value="CCK25662.1"/>
    <property type="molecule type" value="Genomic_DNA"/>
</dbReference>
<dbReference type="Proteomes" id="UP000008043">
    <property type="component" value="Chromosome"/>
</dbReference>
<keyword evidence="2" id="KW-1185">Reference proteome</keyword>
<proteinExistence type="predicted"/>
<dbReference type="STRING" id="1214101.BN159_1283"/>
<protein>
    <submittedName>
        <fullName evidence="1">Uncharacterized protein</fullName>
    </submittedName>
</protein>
<evidence type="ECO:0000313" key="2">
    <source>
        <dbReference type="Proteomes" id="UP000008043"/>
    </source>
</evidence>